<evidence type="ECO:0000256" key="1">
    <source>
        <dbReference type="SAM" id="MobiDB-lite"/>
    </source>
</evidence>
<evidence type="ECO:0000313" key="2">
    <source>
        <dbReference type="EMBL" id="GJS52312.1"/>
    </source>
</evidence>
<evidence type="ECO:0000313" key="3">
    <source>
        <dbReference type="Proteomes" id="UP001151760"/>
    </source>
</evidence>
<protein>
    <submittedName>
        <fullName evidence="2">Uncharacterized protein</fullName>
    </submittedName>
</protein>
<keyword evidence="3" id="KW-1185">Reference proteome</keyword>
<dbReference type="EMBL" id="BQNB010008647">
    <property type="protein sequence ID" value="GJS52312.1"/>
    <property type="molecule type" value="Genomic_DNA"/>
</dbReference>
<organism evidence="2 3">
    <name type="scientific">Tanacetum coccineum</name>
    <dbReference type="NCBI Taxonomy" id="301880"/>
    <lineage>
        <taxon>Eukaryota</taxon>
        <taxon>Viridiplantae</taxon>
        <taxon>Streptophyta</taxon>
        <taxon>Embryophyta</taxon>
        <taxon>Tracheophyta</taxon>
        <taxon>Spermatophyta</taxon>
        <taxon>Magnoliopsida</taxon>
        <taxon>eudicotyledons</taxon>
        <taxon>Gunneridae</taxon>
        <taxon>Pentapetalae</taxon>
        <taxon>asterids</taxon>
        <taxon>campanulids</taxon>
        <taxon>Asterales</taxon>
        <taxon>Asteraceae</taxon>
        <taxon>Asteroideae</taxon>
        <taxon>Anthemideae</taxon>
        <taxon>Anthemidinae</taxon>
        <taxon>Tanacetum</taxon>
    </lineage>
</organism>
<comment type="caution">
    <text evidence="2">The sequence shown here is derived from an EMBL/GenBank/DDBJ whole genome shotgun (WGS) entry which is preliminary data.</text>
</comment>
<proteinExistence type="predicted"/>
<reference evidence="2" key="2">
    <citation type="submission" date="2022-01" db="EMBL/GenBank/DDBJ databases">
        <authorList>
            <person name="Yamashiro T."/>
            <person name="Shiraishi A."/>
            <person name="Satake H."/>
            <person name="Nakayama K."/>
        </authorList>
    </citation>
    <scope>NUCLEOTIDE SEQUENCE</scope>
</reference>
<accession>A0ABQ4WHJ3</accession>
<reference evidence="2" key="1">
    <citation type="journal article" date="2022" name="Int. J. Mol. Sci.">
        <title>Draft Genome of Tanacetum Coccineum: Genomic Comparison of Closely Related Tanacetum-Family Plants.</title>
        <authorList>
            <person name="Yamashiro T."/>
            <person name="Shiraishi A."/>
            <person name="Nakayama K."/>
            <person name="Satake H."/>
        </authorList>
    </citation>
    <scope>NUCLEOTIDE SEQUENCE</scope>
</reference>
<sequence>MTKKCRRTKKDTKLPQTSVPQDLRTDEAVHKEGSDSVERGMDTGGSPRRQDTMGGTPAQTRFERVLEQPIKPPLSEGHTSGSREGRMEHQFELMANVPITPHDSPLPGGYTPDIASVLQLWKWKLHENYGVHTLFMDGTTMEINMLIEKKYLLIKELLEKMLNLQLEAVKESTMALLRLKQVHQSMLKSRKSFIDTPPNDQDAYTEET</sequence>
<feature type="compositionally biased region" description="Basic and acidic residues" evidence="1">
    <location>
        <begin position="23"/>
        <end position="41"/>
    </location>
</feature>
<feature type="region of interest" description="Disordered" evidence="1">
    <location>
        <begin position="1"/>
        <end position="85"/>
    </location>
</feature>
<feature type="compositionally biased region" description="Basic residues" evidence="1">
    <location>
        <begin position="1"/>
        <end position="10"/>
    </location>
</feature>
<dbReference type="Proteomes" id="UP001151760">
    <property type="component" value="Unassembled WGS sequence"/>
</dbReference>
<gene>
    <name evidence="2" type="ORF">Tco_0625674</name>
</gene>
<name>A0ABQ4WHJ3_9ASTR</name>